<sequence length="145" mass="17041">MYSGESFPNFKKRIDTLKLLKADVDFGEFCYEKRIKKGEVLTQKIIGDNLFAIESGVVKFGYMKEQEVVFQHFLEPMEFVILPEYSEELPAECHYQAVTDIVGWEIDFLFFQRALTKEDPHNLILMQHFFGIRVESFSERLSVLI</sequence>
<evidence type="ECO:0000313" key="3">
    <source>
        <dbReference type="Proteomes" id="UP000019253"/>
    </source>
</evidence>
<dbReference type="SUPFAM" id="SSF51206">
    <property type="entry name" value="cAMP-binding domain-like"/>
    <property type="match status" value="1"/>
</dbReference>
<proteinExistence type="predicted"/>
<protein>
    <submittedName>
        <fullName evidence="2">Putative transcriptional regulator</fullName>
    </submittedName>
</protein>
<dbReference type="AlphaFoldDB" id="W7BP25"/>
<accession>W7BP25</accession>
<keyword evidence="1" id="KW-0010">Activator</keyword>
<dbReference type="EMBL" id="AODD01000002">
    <property type="protein sequence ID" value="EUJ24781.1"/>
    <property type="molecule type" value="Genomic_DNA"/>
</dbReference>
<organism evidence="2 3">
    <name type="scientific">Listeria grandensis FSL F6-0971</name>
    <dbReference type="NCBI Taxonomy" id="1265819"/>
    <lineage>
        <taxon>Bacteria</taxon>
        <taxon>Bacillati</taxon>
        <taxon>Bacillota</taxon>
        <taxon>Bacilli</taxon>
        <taxon>Bacillales</taxon>
        <taxon>Listeriaceae</taxon>
        <taxon>Listeria</taxon>
    </lineage>
</organism>
<gene>
    <name evidence="2" type="ORF">PGRAN_02770</name>
</gene>
<reference evidence="2 3" key="1">
    <citation type="journal article" date="2014" name="Int. J. Syst. Evol. Microbiol.">
        <title>Listeria floridensis sp. nov., Listeria aquatica sp. nov., Listeria cornellensis sp. nov., Listeria riparia sp. nov. and Listeria grandensis sp. nov., from agricultural and natural environments.</title>
        <authorList>
            <person name="den Bakker H.C."/>
            <person name="Warchocki S."/>
            <person name="Wright E.M."/>
            <person name="Allred A.F."/>
            <person name="Ahlstrom C."/>
            <person name="Manuel C.S."/>
            <person name="Stasiewicz M.J."/>
            <person name="Burrell A."/>
            <person name="Roof S."/>
            <person name="Strawn L."/>
            <person name="Fortes E.D."/>
            <person name="Nightingale K.K."/>
            <person name="Kephart D."/>
            <person name="Wiedmann M."/>
        </authorList>
    </citation>
    <scope>NUCLEOTIDE SEQUENCE [LARGE SCALE GENOMIC DNA]</scope>
    <source>
        <strain evidence="3">FSL F6-971</strain>
    </source>
</reference>
<comment type="caution">
    <text evidence="2">The sequence shown here is derived from an EMBL/GenBank/DDBJ whole genome shotgun (WGS) entry which is preliminary data.</text>
</comment>
<dbReference type="OrthoDB" id="2365710at2"/>
<dbReference type="InterPro" id="IPR014710">
    <property type="entry name" value="RmlC-like_jellyroll"/>
</dbReference>
<name>W7BP25_9LIST</name>
<dbReference type="PATRIC" id="fig|1265819.5.peg.545"/>
<keyword evidence="3" id="KW-1185">Reference proteome</keyword>
<dbReference type="Proteomes" id="UP000019253">
    <property type="component" value="Unassembled WGS sequence"/>
</dbReference>
<dbReference type="RefSeq" id="WP_036064800.1">
    <property type="nucleotide sequence ID" value="NZ_AODD01000002.1"/>
</dbReference>
<dbReference type="STRING" id="1265819.PGRAN_02770"/>
<evidence type="ECO:0000256" key="1">
    <source>
        <dbReference type="ARBA" id="ARBA00023159"/>
    </source>
</evidence>
<evidence type="ECO:0000313" key="2">
    <source>
        <dbReference type="EMBL" id="EUJ24781.1"/>
    </source>
</evidence>
<dbReference type="Gene3D" id="2.60.120.10">
    <property type="entry name" value="Jelly Rolls"/>
    <property type="match status" value="1"/>
</dbReference>
<dbReference type="InterPro" id="IPR018490">
    <property type="entry name" value="cNMP-bd_dom_sf"/>
</dbReference>